<gene>
    <name evidence="1" type="ORF">Aocu_07450</name>
</gene>
<proteinExistence type="predicted"/>
<dbReference type="EMBL" id="LK028559">
    <property type="protein sequence ID" value="CDR30818.1"/>
    <property type="molecule type" value="Genomic_DNA"/>
</dbReference>
<dbReference type="Proteomes" id="UP000032434">
    <property type="component" value="Chromosome 1"/>
</dbReference>
<evidence type="ECO:0000313" key="1">
    <source>
        <dbReference type="EMBL" id="CDR30818.1"/>
    </source>
</evidence>
<evidence type="ECO:0000313" key="2">
    <source>
        <dbReference type="Proteomes" id="UP000032434"/>
    </source>
</evidence>
<dbReference type="PATRIC" id="fig|35623.3.peg.745"/>
<keyword evidence="2" id="KW-1185">Reference proteome</keyword>
<dbReference type="AlphaFoldDB" id="A0A061AAF7"/>
<sequence length="323" mass="35760">MEEIMKKGFFVILFLLAAVFLTACGPAERTYYFASQTPTDTSSWVYWVVVVKEGDKIVDAEWNAFNIEGDANATYQGKDKVTASEEHIYNMNSTLWWHEQAQLVIDKFIETGDVNDREPAPAGVSITTDEFYTLAELALASEPVAAGEYEEGYHFVSLKSTASNHAPVYYYDPVKETVVSTGAWDAYSFGSFVVVNGKIVLAYFNNVFYGYKAIVENGFVKKQSMDHDNDPETANINVSLMASYTTANPKLLKTKNQLGTSYGMAGASPIGKEYFQQAKTAGDYLITNQEFPAVNDNGDFDSVSGVTITASDFVALWEELPKK</sequence>
<dbReference type="KEGG" id="aoc:Aocu_07450"/>
<reference evidence="2" key="1">
    <citation type="submission" date="2014-05" db="EMBL/GenBank/DDBJ databases">
        <authorList>
            <person name="Kube M."/>
        </authorList>
    </citation>
    <scope>NUCLEOTIDE SEQUENCE [LARGE SCALE GENOMIC DNA]</scope>
</reference>
<dbReference type="HOGENOM" id="CLU_865024_0_0_14"/>
<organism evidence="1 2">
    <name type="scientific">Acholeplasma oculi</name>
    <dbReference type="NCBI Taxonomy" id="35623"/>
    <lineage>
        <taxon>Bacteria</taxon>
        <taxon>Bacillati</taxon>
        <taxon>Mycoplasmatota</taxon>
        <taxon>Mollicutes</taxon>
        <taxon>Acholeplasmatales</taxon>
        <taxon>Acholeplasmataceae</taxon>
        <taxon>Acholeplasma</taxon>
    </lineage>
</organism>
<dbReference type="PROSITE" id="PS51257">
    <property type="entry name" value="PROKAR_LIPOPROTEIN"/>
    <property type="match status" value="1"/>
</dbReference>
<evidence type="ECO:0008006" key="3">
    <source>
        <dbReference type="Google" id="ProtNLM"/>
    </source>
</evidence>
<dbReference type="Gene3D" id="3.90.1010.20">
    <property type="match status" value="2"/>
</dbReference>
<dbReference type="InParanoid" id="A0A061AAF7"/>
<accession>A0A061AAF7</accession>
<name>A0A061AAF7_9MOLU</name>
<protein>
    <recommendedName>
        <fullName evidence="3">FMN-binding protein</fullName>
    </recommendedName>
</protein>